<accession>A0A0F9E2C6</accession>
<gene>
    <name evidence="1" type="ORF">LCGC14_2477720</name>
</gene>
<name>A0A0F9E2C6_9ZZZZ</name>
<dbReference type="EMBL" id="LAZR01038951">
    <property type="protein sequence ID" value="KKL18223.1"/>
    <property type="molecule type" value="Genomic_DNA"/>
</dbReference>
<dbReference type="AlphaFoldDB" id="A0A0F9E2C6"/>
<sequence>MKLGYMEILVKCPKCGKYYSRRTRLMKCPHKLRDKLSRQLAGEETNETPT</sequence>
<comment type="caution">
    <text evidence="1">The sequence shown here is derived from an EMBL/GenBank/DDBJ whole genome shotgun (WGS) entry which is preliminary data.</text>
</comment>
<protein>
    <submittedName>
        <fullName evidence="1">Uncharacterized protein</fullName>
    </submittedName>
</protein>
<reference evidence="1" key="1">
    <citation type="journal article" date="2015" name="Nature">
        <title>Complex archaea that bridge the gap between prokaryotes and eukaryotes.</title>
        <authorList>
            <person name="Spang A."/>
            <person name="Saw J.H."/>
            <person name="Jorgensen S.L."/>
            <person name="Zaremba-Niedzwiedzka K."/>
            <person name="Martijn J."/>
            <person name="Lind A.E."/>
            <person name="van Eijk R."/>
            <person name="Schleper C."/>
            <person name="Guy L."/>
            <person name="Ettema T.J."/>
        </authorList>
    </citation>
    <scope>NUCLEOTIDE SEQUENCE</scope>
</reference>
<proteinExistence type="predicted"/>
<organism evidence="1">
    <name type="scientific">marine sediment metagenome</name>
    <dbReference type="NCBI Taxonomy" id="412755"/>
    <lineage>
        <taxon>unclassified sequences</taxon>
        <taxon>metagenomes</taxon>
        <taxon>ecological metagenomes</taxon>
    </lineage>
</organism>
<evidence type="ECO:0000313" key="1">
    <source>
        <dbReference type="EMBL" id="KKL18223.1"/>
    </source>
</evidence>